<dbReference type="AlphaFoldDB" id="A0A484G0V9"/>
<accession>A0A484G0V9</accession>
<keyword evidence="2" id="KW-1185">Reference proteome</keyword>
<evidence type="ECO:0000313" key="2">
    <source>
        <dbReference type="Proteomes" id="UP000014480"/>
    </source>
</evidence>
<organism evidence="1 2">
    <name type="scientific">Colletotrichum orbiculare (strain 104-T / ATCC 96160 / CBS 514.97 / LARS 414 / MAFF 240422)</name>
    <name type="common">Cucumber anthracnose fungus</name>
    <name type="synonym">Colletotrichum lagenarium</name>
    <dbReference type="NCBI Taxonomy" id="1213857"/>
    <lineage>
        <taxon>Eukaryota</taxon>
        <taxon>Fungi</taxon>
        <taxon>Dikarya</taxon>
        <taxon>Ascomycota</taxon>
        <taxon>Pezizomycotina</taxon>
        <taxon>Sordariomycetes</taxon>
        <taxon>Hypocreomycetidae</taxon>
        <taxon>Glomerellales</taxon>
        <taxon>Glomerellaceae</taxon>
        <taxon>Colletotrichum</taxon>
        <taxon>Colletotrichum orbiculare species complex</taxon>
    </lineage>
</organism>
<name>A0A484G0V9_COLOR</name>
<reference evidence="2" key="1">
    <citation type="journal article" date="2013" name="New Phytol.">
        <title>Comparative genomic and transcriptomic analyses reveal the hemibiotrophic stage shift of Colletotrichum fungi.</title>
        <authorList>
            <person name="Gan P."/>
            <person name="Ikeda K."/>
            <person name="Irieda H."/>
            <person name="Narusaka M."/>
            <person name="O'Connell R.J."/>
            <person name="Narusaka Y."/>
            <person name="Takano Y."/>
            <person name="Kubo Y."/>
            <person name="Shirasu K."/>
        </authorList>
    </citation>
    <scope>NUCLEOTIDE SEQUENCE [LARGE SCALE GENOMIC DNA]</scope>
    <source>
        <strain evidence="2">104-T / ATCC 96160 / CBS 514.97 / LARS 414 / MAFF 240422</strain>
    </source>
</reference>
<protein>
    <submittedName>
        <fullName evidence="1">Uncharacterized protein</fullName>
    </submittedName>
</protein>
<proteinExistence type="predicted"/>
<dbReference type="EMBL" id="AMCV02000007">
    <property type="protein sequence ID" value="TDZ23087.1"/>
    <property type="molecule type" value="Genomic_DNA"/>
</dbReference>
<comment type="caution">
    <text evidence="1">The sequence shown here is derived from an EMBL/GenBank/DDBJ whole genome shotgun (WGS) entry which is preliminary data.</text>
</comment>
<sequence length="73" mass="8248">MDFDTHTQPKTIRATYESRPGHAAATEYSSRAWAIGGEARQGVRQLLTDTDRNVIVYSVHVSRTYTRYSSKAN</sequence>
<dbReference type="Proteomes" id="UP000014480">
    <property type="component" value="Unassembled WGS sequence"/>
</dbReference>
<evidence type="ECO:0000313" key="1">
    <source>
        <dbReference type="EMBL" id="TDZ23087.1"/>
    </source>
</evidence>
<gene>
    <name evidence="1" type="ORF">Cob_v003956</name>
</gene>
<reference evidence="2" key="2">
    <citation type="journal article" date="2019" name="Mol. Plant Microbe Interact.">
        <title>Genome sequence resources for four phytopathogenic fungi from the Colletotrichum orbiculare species complex.</title>
        <authorList>
            <person name="Gan P."/>
            <person name="Tsushima A."/>
            <person name="Narusaka M."/>
            <person name="Narusaka Y."/>
            <person name="Takano Y."/>
            <person name="Kubo Y."/>
            <person name="Shirasu K."/>
        </authorList>
    </citation>
    <scope>GENOME REANNOTATION</scope>
    <source>
        <strain evidence="2">104-T / ATCC 96160 / CBS 514.97 / LARS 414 / MAFF 240422</strain>
    </source>
</reference>